<dbReference type="PANTHER" id="PTHR10977">
    <property type="entry name" value="DIPHOSPHOMEVALONATE DECARBOXYLASE"/>
    <property type="match status" value="1"/>
</dbReference>
<evidence type="ECO:0000313" key="11">
    <source>
        <dbReference type="Proteomes" id="UP000192813"/>
    </source>
</evidence>
<dbReference type="GO" id="GO:0019287">
    <property type="term" value="P:isopentenyl diphosphate biosynthetic process, mevalonate pathway"/>
    <property type="evidence" value="ECO:0007669"/>
    <property type="project" value="InterPro"/>
</dbReference>
<keyword evidence="6" id="KW-0443">Lipid metabolism</keyword>
<proteinExistence type="inferred from homology"/>
<dbReference type="PIRSF" id="PIRSF015950">
    <property type="entry name" value="Mev_P_decrbx"/>
    <property type="match status" value="1"/>
</dbReference>
<dbReference type="InterPro" id="IPR041431">
    <property type="entry name" value="Mvd1_C"/>
</dbReference>
<dbReference type="Pfam" id="PF22700">
    <property type="entry name" value="MVD-like_N"/>
    <property type="match status" value="1"/>
</dbReference>
<organism evidence="10 11">
    <name type="scientific">Aerococcus viridans</name>
    <dbReference type="NCBI Taxonomy" id="1377"/>
    <lineage>
        <taxon>Bacteria</taxon>
        <taxon>Bacillati</taxon>
        <taxon>Bacillota</taxon>
        <taxon>Bacilli</taxon>
        <taxon>Lactobacillales</taxon>
        <taxon>Aerococcaceae</taxon>
        <taxon>Aerococcus</taxon>
    </lineage>
</organism>
<comment type="caution">
    <text evidence="10">The sequence shown here is derived from an EMBL/GenBank/DDBJ whole genome shotgun (WGS) entry which is preliminary data.</text>
</comment>
<dbReference type="Gene3D" id="3.30.70.890">
    <property type="entry name" value="GHMP kinase, C-terminal domain"/>
    <property type="match status" value="1"/>
</dbReference>
<evidence type="ECO:0000259" key="8">
    <source>
        <dbReference type="Pfam" id="PF18376"/>
    </source>
</evidence>
<dbReference type="InterPro" id="IPR020568">
    <property type="entry name" value="Ribosomal_Su5_D2-typ_SF"/>
</dbReference>
<dbReference type="Proteomes" id="UP000192813">
    <property type="component" value="Unassembled WGS sequence"/>
</dbReference>
<dbReference type="Pfam" id="PF18376">
    <property type="entry name" value="MDD_C"/>
    <property type="match status" value="1"/>
</dbReference>
<dbReference type="EMBL" id="NBTM02000001">
    <property type="protein sequence ID" value="PNL92088.1"/>
    <property type="molecule type" value="Genomic_DNA"/>
</dbReference>
<accession>A0A2J9PP22</accession>
<dbReference type="SUPFAM" id="SSF55060">
    <property type="entry name" value="GHMP Kinase, C-terminal domain"/>
    <property type="match status" value="1"/>
</dbReference>
<feature type="domain" description="Diphosphomevalonate decarboxylase-like N-terminal" evidence="9">
    <location>
        <begin position="10"/>
        <end position="167"/>
    </location>
</feature>
<dbReference type="NCBIfam" id="TIGR01240">
    <property type="entry name" value="mevDPdecarb"/>
    <property type="match status" value="1"/>
</dbReference>
<dbReference type="InterPro" id="IPR014721">
    <property type="entry name" value="Ribsml_uS5_D2-typ_fold_subgr"/>
</dbReference>
<keyword evidence="5" id="KW-0067">ATP-binding</keyword>
<sequence>MSVFQGAYRAHTNIALIKYWGKANKDLFIPTTSSLSLTLDALYTDTRVTFSSDFDVDVFYLNNQLGNEADTTKISKFLDMFRAEAGVDLRAKVESVNHVPTAAGLASSSSAFSALAAATRQALKLENQISDQALSTFARRGSGSATRSIFGGFVEWQKGTTNENSMAVEIDDASWDVGMVIMAINTAEKRISSREGMAHTLRTSPFYPEWVRQNMIDLERIKAAIAKHDFQLMGEIAEANAMRMHATTMASDPSFTYFEPDTIKAIQAVQDIRATGVLAYYTIDAGPNVKVLCKASQMDEVEAFFAERFKGMNFIQTTAGPGIKPLDRWEYDDGAIL</sequence>
<dbReference type="PANTHER" id="PTHR10977:SF3">
    <property type="entry name" value="DIPHOSPHOMEVALONATE DECARBOXYLASE"/>
    <property type="match status" value="1"/>
</dbReference>
<dbReference type="GO" id="GO:0004163">
    <property type="term" value="F:diphosphomevalonate decarboxylase activity"/>
    <property type="evidence" value="ECO:0007669"/>
    <property type="project" value="UniProtKB-EC"/>
</dbReference>
<dbReference type="SUPFAM" id="SSF54211">
    <property type="entry name" value="Ribosomal protein S5 domain 2-like"/>
    <property type="match status" value="1"/>
</dbReference>
<dbReference type="EC" id="4.1.1.33" evidence="2"/>
<evidence type="ECO:0000256" key="2">
    <source>
        <dbReference type="ARBA" id="ARBA00012296"/>
    </source>
</evidence>
<evidence type="ECO:0000256" key="1">
    <source>
        <dbReference type="ARBA" id="ARBA00008831"/>
    </source>
</evidence>
<feature type="domain" description="Mvd1 C-terminal" evidence="8">
    <location>
        <begin position="180"/>
        <end position="314"/>
    </location>
</feature>
<keyword evidence="3" id="KW-0444">Lipid biosynthesis</keyword>
<dbReference type="RefSeq" id="WP_083069606.1">
    <property type="nucleotide sequence ID" value="NZ_JALXKY010000002.1"/>
</dbReference>
<dbReference type="GO" id="GO:0005524">
    <property type="term" value="F:ATP binding"/>
    <property type="evidence" value="ECO:0007669"/>
    <property type="project" value="UniProtKB-KW"/>
</dbReference>
<evidence type="ECO:0000313" key="10">
    <source>
        <dbReference type="EMBL" id="PNL92088.1"/>
    </source>
</evidence>
<reference evidence="11" key="1">
    <citation type="submission" date="2017-12" db="EMBL/GenBank/DDBJ databases">
        <title>FDA dAtabase for Regulatory Grade micrObial Sequences (FDA-ARGOS): Supporting development and validation of Infectious Disease Dx tests.</title>
        <authorList>
            <person name="Hoffmann M."/>
            <person name="Allard M."/>
            <person name="Evans P."/>
            <person name="Brown E."/>
            <person name="Tallon L."/>
            <person name="Sadzewicz L."/>
            <person name="Sengamalay N."/>
            <person name="Ott S."/>
            <person name="Godinez A."/>
            <person name="Nagaraj S."/>
            <person name="Vavikolanu K."/>
            <person name="Aluvathingal J."/>
            <person name="Nadendla S."/>
            <person name="Sichtig H."/>
        </authorList>
    </citation>
    <scope>NUCLEOTIDE SEQUENCE [LARGE SCALE GENOMIC DNA]</scope>
    <source>
        <strain evidence="11">FDAARGOS_249</strain>
    </source>
</reference>
<dbReference type="InterPro" id="IPR053859">
    <property type="entry name" value="MVD-like_N"/>
</dbReference>
<keyword evidence="4" id="KW-0547">Nucleotide-binding</keyword>
<dbReference type="InterPro" id="IPR029765">
    <property type="entry name" value="Mev_diP_decarb"/>
</dbReference>
<dbReference type="FunFam" id="3.30.230.10:FF:000072">
    <property type="entry name" value="Diphosphomevalonate decarboxylase"/>
    <property type="match status" value="1"/>
</dbReference>
<evidence type="ECO:0000256" key="4">
    <source>
        <dbReference type="ARBA" id="ARBA00022741"/>
    </source>
</evidence>
<dbReference type="InterPro" id="IPR005935">
    <property type="entry name" value="Mev_decarb"/>
</dbReference>
<evidence type="ECO:0000256" key="6">
    <source>
        <dbReference type="ARBA" id="ARBA00023098"/>
    </source>
</evidence>
<evidence type="ECO:0000256" key="7">
    <source>
        <dbReference type="ARBA" id="ARBA00023239"/>
    </source>
</evidence>
<comment type="similarity">
    <text evidence="1">Belongs to the diphosphomevalonate decarboxylase family.</text>
</comment>
<dbReference type="InterPro" id="IPR036554">
    <property type="entry name" value="GHMP_kinase_C_sf"/>
</dbReference>
<dbReference type="Gene3D" id="3.30.230.10">
    <property type="match status" value="1"/>
</dbReference>
<name>A0A2J9PP22_9LACT</name>
<evidence type="ECO:0000256" key="3">
    <source>
        <dbReference type="ARBA" id="ARBA00022516"/>
    </source>
</evidence>
<evidence type="ECO:0000259" key="9">
    <source>
        <dbReference type="Pfam" id="PF22700"/>
    </source>
</evidence>
<dbReference type="GO" id="GO:0005829">
    <property type="term" value="C:cytosol"/>
    <property type="evidence" value="ECO:0007669"/>
    <property type="project" value="InterPro"/>
</dbReference>
<protein>
    <recommendedName>
        <fullName evidence="2">diphosphomevalonate decarboxylase</fullName>
        <ecNumber evidence="2">4.1.1.33</ecNumber>
    </recommendedName>
</protein>
<evidence type="ECO:0000256" key="5">
    <source>
        <dbReference type="ARBA" id="ARBA00022840"/>
    </source>
</evidence>
<dbReference type="AlphaFoldDB" id="A0A2J9PP22"/>
<gene>
    <name evidence="10" type="primary">mvaD</name>
    <name evidence="10" type="ORF">A6J77_007540</name>
</gene>
<keyword evidence="7" id="KW-0456">Lyase</keyword>